<feature type="region of interest" description="Disordered" evidence="1">
    <location>
        <begin position="124"/>
        <end position="193"/>
    </location>
</feature>
<protein>
    <submittedName>
        <fullName evidence="2">Uncharacterized protein</fullName>
    </submittedName>
</protein>
<dbReference type="STRING" id="22663.A0A2I0HSS1"/>
<sequence length="220" mass="24569">MAALMENQNRRNPNPNSDPDREEIEYDSNSEGNATFFSEKDPSDDAFFVVGGDGEPDFDEDDEGDDKGYDENWKFDEFEGNDVGLFASTKLLACTLRQQIAITSAASVNDAAEDLLTQQMAALMENQNRRNPNSNSDPDREEIKYDSNSEGNATLFSEKDPSDDAFFVVGGDGEPDFDEDDEGDNKGYDENWKFDEFEGNDVGLFASTKYDEDDKEVDAV</sequence>
<organism evidence="2 3">
    <name type="scientific">Punica granatum</name>
    <name type="common">Pomegranate</name>
    <dbReference type="NCBI Taxonomy" id="22663"/>
    <lineage>
        <taxon>Eukaryota</taxon>
        <taxon>Viridiplantae</taxon>
        <taxon>Streptophyta</taxon>
        <taxon>Embryophyta</taxon>
        <taxon>Tracheophyta</taxon>
        <taxon>Spermatophyta</taxon>
        <taxon>Magnoliopsida</taxon>
        <taxon>eudicotyledons</taxon>
        <taxon>Gunneridae</taxon>
        <taxon>Pentapetalae</taxon>
        <taxon>rosids</taxon>
        <taxon>malvids</taxon>
        <taxon>Myrtales</taxon>
        <taxon>Lythraceae</taxon>
        <taxon>Punica</taxon>
    </lineage>
</organism>
<evidence type="ECO:0000313" key="3">
    <source>
        <dbReference type="Proteomes" id="UP000233551"/>
    </source>
</evidence>
<feature type="compositionally biased region" description="Polar residues" evidence="1">
    <location>
        <begin position="124"/>
        <end position="136"/>
    </location>
</feature>
<proteinExistence type="predicted"/>
<dbReference type="AlphaFoldDB" id="A0A2I0HSS1"/>
<reference evidence="2 3" key="1">
    <citation type="submission" date="2017-11" db="EMBL/GenBank/DDBJ databases">
        <title>De-novo sequencing of pomegranate (Punica granatum L.) genome.</title>
        <authorList>
            <person name="Akparov Z."/>
            <person name="Amiraslanov A."/>
            <person name="Hajiyeva S."/>
            <person name="Abbasov M."/>
            <person name="Kaur K."/>
            <person name="Hamwieh A."/>
            <person name="Solovyev V."/>
            <person name="Salamov A."/>
            <person name="Braich B."/>
            <person name="Kosarev P."/>
            <person name="Mahmoud A."/>
            <person name="Hajiyev E."/>
            <person name="Babayeva S."/>
            <person name="Izzatullayeva V."/>
            <person name="Mammadov A."/>
            <person name="Mammadov A."/>
            <person name="Sharifova S."/>
            <person name="Ojaghi J."/>
            <person name="Eynullazada K."/>
            <person name="Bayramov B."/>
            <person name="Abdulazimova A."/>
            <person name="Shahmuradov I."/>
        </authorList>
    </citation>
    <scope>NUCLEOTIDE SEQUENCE [LARGE SCALE GENOMIC DNA]</scope>
    <source>
        <strain evidence="3">cv. AG2017</strain>
        <tissue evidence="2">Leaf</tissue>
    </source>
</reference>
<accession>A0A2I0HSS1</accession>
<evidence type="ECO:0000256" key="1">
    <source>
        <dbReference type="SAM" id="MobiDB-lite"/>
    </source>
</evidence>
<feature type="compositionally biased region" description="Acidic residues" evidence="1">
    <location>
        <begin position="173"/>
        <end position="183"/>
    </location>
</feature>
<comment type="caution">
    <text evidence="2">The sequence shown here is derived from an EMBL/GenBank/DDBJ whole genome shotgun (WGS) entry which is preliminary data.</text>
</comment>
<feature type="compositionally biased region" description="Acidic residues" evidence="1">
    <location>
        <begin position="54"/>
        <end position="65"/>
    </location>
</feature>
<dbReference type="Proteomes" id="UP000233551">
    <property type="component" value="Unassembled WGS sequence"/>
</dbReference>
<feature type="compositionally biased region" description="Basic and acidic residues" evidence="1">
    <location>
        <begin position="137"/>
        <end position="147"/>
    </location>
</feature>
<gene>
    <name evidence="2" type="ORF">CRG98_045288</name>
</gene>
<feature type="compositionally biased region" description="Basic and acidic residues" evidence="1">
    <location>
        <begin position="184"/>
        <end position="193"/>
    </location>
</feature>
<dbReference type="EMBL" id="PGOL01005979">
    <property type="protein sequence ID" value="PKI34326.1"/>
    <property type="molecule type" value="Genomic_DNA"/>
</dbReference>
<feature type="region of interest" description="Disordered" evidence="1">
    <location>
        <begin position="1"/>
        <end position="72"/>
    </location>
</feature>
<keyword evidence="3" id="KW-1185">Reference proteome</keyword>
<name>A0A2I0HSS1_PUNGR</name>
<feature type="compositionally biased region" description="Low complexity" evidence="1">
    <location>
        <begin position="1"/>
        <end position="17"/>
    </location>
</feature>
<evidence type="ECO:0000313" key="2">
    <source>
        <dbReference type="EMBL" id="PKI34326.1"/>
    </source>
</evidence>